<evidence type="ECO:0000313" key="1">
    <source>
        <dbReference type="EMBL" id="KAA3487911.1"/>
    </source>
</evidence>
<organism evidence="1 2">
    <name type="scientific">Gossypium australe</name>
    <dbReference type="NCBI Taxonomy" id="47621"/>
    <lineage>
        <taxon>Eukaryota</taxon>
        <taxon>Viridiplantae</taxon>
        <taxon>Streptophyta</taxon>
        <taxon>Embryophyta</taxon>
        <taxon>Tracheophyta</taxon>
        <taxon>Spermatophyta</taxon>
        <taxon>Magnoliopsida</taxon>
        <taxon>eudicotyledons</taxon>
        <taxon>Gunneridae</taxon>
        <taxon>Pentapetalae</taxon>
        <taxon>rosids</taxon>
        <taxon>malvids</taxon>
        <taxon>Malvales</taxon>
        <taxon>Malvaceae</taxon>
        <taxon>Malvoideae</taxon>
        <taxon>Gossypium</taxon>
    </lineage>
</organism>
<evidence type="ECO:0000313" key="2">
    <source>
        <dbReference type="Proteomes" id="UP000325315"/>
    </source>
</evidence>
<accession>A0A5B6X127</accession>
<dbReference type="EMBL" id="SMMG02000001">
    <property type="protein sequence ID" value="KAA3487911.1"/>
    <property type="molecule type" value="Genomic_DNA"/>
</dbReference>
<proteinExistence type="predicted"/>
<dbReference type="AlphaFoldDB" id="A0A5B6X127"/>
<dbReference type="PANTHER" id="PTHR45835">
    <property type="entry name" value="YALI0A06105P"/>
    <property type="match status" value="1"/>
</dbReference>
<protein>
    <submittedName>
        <fullName evidence="1">Gag protease polyprotein</fullName>
    </submittedName>
</protein>
<sequence length="116" mass="14032">MEFVSGLHVTPTKKDSSWVIVDRLIKSAHFLPVRTDYSLHKLARLYIFEIVRHMGYRYRVFRIVILILLLDSRRRCMRHLILEDMLRSCVIDFRDSWEEHFPLTEFAYNNSFQLSI</sequence>
<dbReference type="GO" id="GO:0006508">
    <property type="term" value="P:proteolysis"/>
    <property type="evidence" value="ECO:0007669"/>
    <property type="project" value="UniProtKB-KW"/>
</dbReference>
<keyword evidence="1" id="KW-0378">Hydrolase</keyword>
<comment type="caution">
    <text evidence="1">The sequence shown here is derived from an EMBL/GenBank/DDBJ whole genome shotgun (WGS) entry which is preliminary data.</text>
</comment>
<gene>
    <name evidence="1" type="ORF">EPI10_031706</name>
</gene>
<dbReference type="Proteomes" id="UP000325315">
    <property type="component" value="Unassembled WGS sequence"/>
</dbReference>
<dbReference type="GO" id="GO:0008233">
    <property type="term" value="F:peptidase activity"/>
    <property type="evidence" value="ECO:0007669"/>
    <property type="project" value="UniProtKB-KW"/>
</dbReference>
<reference evidence="2" key="1">
    <citation type="journal article" date="2019" name="Plant Biotechnol. J.">
        <title>Genome sequencing of the Australian wild diploid species Gossypium australe highlights disease resistance and delayed gland morphogenesis.</title>
        <authorList>
            <person name="Cai Y."/>
            <person name="Cai X."/>
            <person name="Wang Q."/>
            <person name="Wang P."/>
            <person name="Zhang Y."/>
            <person name="Cai C."/>
            <person name="Xu Y."/>
            <person name="Wang K."/>
            <person name="Zhou Z."/>
            <person name="Wang C."/>
            <person name="Geng S."/>
            <person name="Li B."/>
            <person name="Dong Q."/>
            <person name="Hou Y."/>
            <person name="Wang H."/>
            <person name="Ai P."/>
            <person name="Liu Z."/>
            <person name="Yi F."/>
            <person name="Sun M."/>
            <person name="An G."/>
            <person name="Cheng J."/>
            <person name="Zhang Y."/>
            <person name="Shi Q."/>
            <person name="Xie Y."/>
            <person name="Shi X."/>
            <person name="Chang Y."/>
            <person name="Huang F."/>
            <person name="Chen Y."/>
            <person name="Hong S."/>
            <person name="Mi L."/>
            <person name="Sun Q."/>
            <person name="Zhang L."/>
            <person name="Zhou B."/>
            <person name="Peng R."/>
            <person name="Zhang X."/>
            <person name="Liu F."/>
        </authorList>
    </citation>
    <scope>NUCLEOTIDE SEQUENCE [LARGE SCALE GENOMIC DNA]</scope>
    <source>
        <strain evidence="2">cv. PA1801</strain>
    </source>
</reference>
<name>A0A5B6X127_9ROSI</name>
<keyword evidence="1" id="KW-0645">Protease</keyword>
<dbReference type="PANTHER" id="PTHR45835:SF99">
    <property type="entry name" value="CHROMO DOMAIN-CONTAINING PROTEIN-RELATED"/>
    <property type="match status" value="1"/>
</dbReference>
<keyword evidence="2" id="KW-1185">Reference proteome</keyword>